<dbReference type="EMBL" id="CP031165">
    <property type="protein sequence ID" value="AXV05639.1"/>
    <property type="molecule type" value="Genomic_DNA"/>
</dbReference>
<feature type="region of interest" description="Disordered" evidence="1">
    <location>
        <begin position="387"/>
        <end position="407"/>
    </location>
</feature>
<accession>A0A346XTU2</accession>
<dbReference type="InterPro" id="IPR050144">
    <property type="entry name" value="AAE_transporter"/>
</dbReference>
<dbReference type="GO" id="GO:0006813">
    <property type="term" value="P:potassium ion transport"/>
    <property type="evidence" value="ECO:0007669"/>
    <property type="project" value="InterPro"/>
</dbReference>
<sequence length="407" mass="44444">MRRTVKDLLSAGKDATELMLDLAFASVFLDEEKLAREVLRLEDRMGEAVRELRIMCMLASRSPEDAQQLAGVLALVNAMEAIADAAEDVARVQLRNLGVPPALRDDLRYADEVTARVKIRKGSEMIGATLRDLALPARTGMWVIAVRREVEYEHGPDAGMTLLRGDVLFMQGPAEGVDLMRELAGGKPLGLHKPVAGGRLTDLDRAVDILVEMKNAAEAAVGLAYSAVLFDDTGLASEVSGIEDRCDALYHQLQHWVLRAARELTDDDELDDLRALLQIGLSAEAIADAAQEMTRLAESPEETHPVIRAALSDTEEQINDAIVQDGSPMVGRTLRDLKLRTATGADVLALQRAGRWVNKPRASRAVEAGDRLVVLAPEEGLARLREWAGDTRAMDEAPTAPTDRPRR</sequence>
<dbReference type="InterPro" id="IPR026022">
    <property type="entry name" value="PhoU_dom"/>
</dbReference>
<dbReference type="Gene3D" id="3.30.70.1450">
    <property type="entry name" value="Regulator of K+ conductance, C-terminal domain"/>
    <property type="match status" value="2"/>
</dbReference>
<dbReference type="Pfam" id="PF01895">
    <property type="entry name" value="PhoU"/>
    <property type="match status" value="2"/>
</dbReference>
<dbReference type="Proteomes" id="UP000264006">
    <property type="component" value="Chromosome"/>
</dbReference>
<protein>
    <submittedName>
        <fullName evidence="3">Potassium channel protein</fullName>
    </submittedName>
</protein>
<proteinExistence type="predicted"/>
<evidence type="ECO:0000313" key="3">
    <source>
        <dbReference type="EMBL" id="AXV05639.1"/>
    </source>
</evidence>
<feature type="domain" description="RCK C-terminal" evidence="2">
    <location>
        <begin position="102"/>
        <end position="186"/>
    </location>
</feature>
<dbReference type="KEGG" id="euz:DVS28_a0938"/>
<dbReference type="AlphaFoldDB" id="A0A346XTU2"/>
<dbReference type="SUPFAM" id="SSF116726">
    <property type="entry name" value="TrkA C-terminal domain-like"/>
    <property type="match status" value="2"/>
</dbReference>
<reference evidence="3 4" key="1">
    <citation type="submission" date="2018-09" db="EMBL/GenBank/DDBJ databases">
        <title>Complete genome sequence of Euzebya sp. DY32-46 isolated from seawater of Pacific Ocean.</title>
        <authorList>
            <person name="Xu L."/>
            <person name="Wu Y.-H."/>
            <person name="Xu X.-W."/>
        </authorList>
    </citation>
    <scope>NUCLEOTIDE SEQUENCE [LARGE SCALE GENOMIC DNA]</scope>
    <source>
        <strain evidence="3 4">DY32-46</strain>
    </source>
</reference>
<evidence type="ECO:0000313" key="4">
    <source>
        <dbReference type="Proteomes" id="UP000264006"/>
    </source>
</evidence>
<dbReference type="PROSITE" id="PS51202">
    <property type="entry name" value="RCK_C"/>
    <property type="match status" value="2"/>
</dbReference>
<keyword evidence="3" id="KW-0407">Ion channel</keyword>
<dbReference type="SUPFAM" id="SSF109755">
    <property type="entry name" value="PhoU-like"/>
    <property type="match status" value="2"/>
</dbReference>
<dbReference type="GO" id="GO:0008324">
    <property type="term" value="F:monoatomic cation transmembrane transporter activity"/>
    <property type="evidence" value="ECO:0007669"/>
    <property type="project" value="InterPro"/>
</dbReference>
<dbReference type="Gene3D" id="1.20.58.220">
    <property type="entry name" value="Phosphate transport system protein phou homolog 2, domain 2"/>
    <property type="match status" value="2"/>
</dbReference>
<evidence type="ECO:0000256" key="1">
    <source>
        <dbReference type="SAM" id="MobiDB-lite"/>
    </source>
</evidence>
<organism evidence="3 4">
    <name type="scientific">Euzebya pacifica</name>
    <dbReference type="NCBI Taxonomy" id="1608957"/>
    <lineage>
        <taxon>Bacteria</taxon>
        <taxon>Bacillati</taxon>
        <taxon>Actinomycetota</taxon>
        <taxon>Nitriliruptoria</taxon>
        <taxon>Euzebyales</taxon>
    </lineage>
</organism>
<feature type="domain" description="RCK C-terminal" evidence="2">
    <location>
        <begin position="304"/>
        <end position="390"/>
    </location>
</feature>
<dbReference type="Pfam" id="PF02080">
    <property type="entry name" value="TrkA_C"/>
    <property type="match status" value="2"/>
</dbReference>
<dbReference type="InterPro" id="IPR006037">
    <property type="entry name" value="RCK_C"/>
</dbReference>
<keyword evidence="4" id="KW-1185">Reference proteome</keyword>
<keyword evidence="3" id="KW-0813">Transport</keyword>
<keyword evidence="3" id="KW-0406">Ion transport</keyword>
<dbReference type="InterPro" id="IPR038078">
    <property type="entry name" value="PhoU-like_sf"/>
</dbReference>
<dbReference type="OrthoDB" id="5173624at2"/>
<dbReference type="InterPro" id="IPR036721">
    <property type="entry name" value="RCK_C_sf"/>
</dbReference>
<evidence type="ECO:0000259" key="2">
    <source>
        <dbReference type="PROSITE" id="PS51202"/>
    </source>
</evidence>
<dbReference type="PANTHER" id="PTHR30445:SF8">
    <property type="entry name" value="K(+)_H(+) ANTIPORTER SUBUNIT KHTT"/>
    <property type="match status" value="1"/>
</dbReference>
<dbReference type="PANTHER" id="PTHR30445">
    <property type="entry name" value="K(+)_H(+) ANTIPORTER SUBUNIT KHTT"/>
    <property type="match status" value="1"/>
</dbReference>
<name>A0A346XTU2_9ACTN</name>
<dbReference type="RefSeq" id="WP_114590418.1">
    <property type="nucleotide sequence ID" value="NZ_CP031165.1"/>
</dbReference>
<gene>
    <name evidence="3" type="ORF">DVS28_a0938</name>
</gene>